<evidence type="ECO:0000256" key="3">
    <source>
        <dbReference type="ARBA" id="ARBA00023125"/>
    </source>
</evidence>
<gene>
    <name evidence="6" type="ORF">UFOPK3564_03294</name>
</gene>
<evidence type="ECO:0000313" key="6">
    <source>
        <dbReference type="EMBL" id="CAB4947210.1"/>
    </source>
</evidence>
<organism evidence="6">
    <name type="scientific">freshwater metagenome</name>
    <dbReference type="NCBI Taxonomy" id="449393"/>
    <lineage>
        <taxon>unclassified sequences</taxon>
        <taxon>metagenomes</taxon>
        <taxon>ecological metagenomes</taxon>
    </lineage>
</organism>
<dbReference type="InterPro" id="IPR005119">
    <property type="entry name" value="LysR_subst-bd"/>
</dbReference>
<dbReference type="PANTHER" id="PTHR30346">
    <property type="entry name" value="TRANSCRIPTIONAL DUAL REGULATOR HCAR-RELATED"/>
    <property type="match status" value="1"/>
</dbReference>
<protein>
    <submittedName>
        <fullName evidence="6">Unannotated protein</fullName>
    </submittedName>
</protein>
<dbReference type="InterPro" id="IPR036388">
    <property type="entry name" value="WH-like_DNA-bd_sf"/>
</dbReference>
<reference evidence="6" key="1">
    <citation type="submission" date="2020-05" db="EMBL/GenBank/DDBJ databases">
        <authorList>
            <person name="Chiriac C."/>
            <person name="Salcher M."/>
            <person name="Ghai R."/>
            <person name="Kavagutti S V."/>
        </authorList>
    </citation>
    <scope>NUCLEOTIDE SEQUENCE</scope>
</reference>
<name>A0A6J7JUE7_9ZZZZ</name>
<dbReference type="Pfam" id="PF03466">
    <property type="entry name" value="LysR_substrate"/>
    <property type="match status" value="1"/>
</dbReference>
<dbReference type="EMBL" id="CAFBMK010000302">
    <property type="protein sequence ID" value="CAB4947210.1"/>
    <property type="molecule type" value="Genomic_DNA"/>
</dbReference>
<evidence type="ECO:0000259" key="5">
    <source>
        <dbReference type="PROSITE" id="PS50931"/>
    </source>
</evidence>
<dbReference type="InterPro" id="IPR000847">
    <property type="entry name" value="LysR_HTH_N"/>
</dbReference>
<accession>A0A6J7JUE7</accession>
<dbReference type="Pfam" id="PF00126">
    <property type="entry name" value="HTH_1"/>
    <property type="match status" value="1"/>
</dbReference>
<keyword evidence="3" id="KW-0238">DNA-binding</keyword>
<dbReference type="FunFam" id="1.10.10.10:FF:000001">
    <property type="entry name" value="LysR family transcriptional regulator"/>
    <property type="match status" value="1"/>
</dbReference>
<comment type="similarity">
    <text evidence="1">Belongs to the LysR transcriptional regulatory family.</text>
</comment>
<dbReference type="GO" id="GO:0032993">
    <property type="term" value="C:protein-DNA complex"/>
    <property type="evidence" value="ECO:0007669"/>
    <property type="project" value="TreeGrafter"/>
</dbReference>
<dbReference type="Gene3D" id="3.40.190.10">
    <property type="entry name" value="Periplasmic binding protein-like II"/>
    <property type="match status" value="2"/>
</dbReference>
<dbReference type="Gene3D" id="1.10.10.10">
    <property type="entry name" value="Winged helix-like DNA-binding domain superfamily/Winged helix DNA-binding domain"/>
    <property type="match status" value="1"/>
</dbReference>
<evidence type="ECO:0000256" key="1">
    <source>
        <dbReference type="ARBA" id="ARBA00009437"/>
    </source>
</evidence>
<keyword evidence="4" id="KW-0804">Transcription</keyword>
<dbReference type="PRINTS" id="PR00039">
    <property type="entry name" value="HTHLYSR"/>
</dbReference>
<feature type="domain" description="HTH lysR-type" evidence="5">
    <location>
        <begin position="1"/>
        <end position="58"/>
    </location>
</feature>
<dbReference type="InterPro" id="IPR036390">
    <property type="entry name" value="WH_DNA-bd_sf"/>
</dbReference>
<dbReference type="GO" id="GO:0003677">
    <property type="term" value="F:DNA binding"/>
    <property type="evidence" value="ECO:0007669"/>
    <property type="project" value="UniProtKB-KW"/>
</dbReference>
<dbReference type="GO" id="GO:0003700">
    <property type="term" value="F:DNA-binding transcription factor activity"/>
    <property type="evidence" value="ECO:0007669"/>
    <property type="project" value="InterPro"/>
</dbReference>
<proteinExistence type="inferred from homology"/>
<dbReference type="SUPFAM" id="SSF53850">
    <property type="entry name" value="Periplasmic binding protein-like II"/>
    <property type="match status" value="1"/>
</dbReference>
<evidence type="ECO:0000256" key="2">
    <source>
        <dbReference type="ARBA" id="ARBA00023015"/>
    </source>
</evidence>
<evidence type="ECO:0000256" key="4">
    <source>
        <dbReference type="ARBA" id="ARBA00023163"/>
    </source>
</evidence>
<dbReference type="AlphaFoldDB" id="A0A6J7JUE7"/>
<dbReference type="PANTHER" id="PTHR30346:SF29">
    <property type="entry name" value="LYSR SUBSTRATE-BINDING"/>
    <property type="match status" value="1"/>
</dbReference>
<dbReference type="PROSITE" id="PS50931">
    <property type="entry name" value="HTH_LYSR"/>
    <property type="match status" value="1"/>
</dbReference>
<keyword evidence="2" id="KW-0805">Transcription regulation</keyword>
<dbReference type="SUPFAM" id="SSF46785">
    <property type="entry name" value="Winged helix' DNA-binding domain"/>
    <property type="match status" value="1"/>
</dbReference>
<sequence length="311" mass="32619">MELLHLRVLREVALRGSISAAADALDYTQPAVSRQLAILERQTGQALVERTPRGARLTSSGRALLRHAEDILARVDAAKDEMEAIATLRGGRVRVSAFPSTIGSFVPSGLRAFGDRHPDVQVDFRVAEAGPALELLQRGAVDVAVTSLGLAAGPPPGIRAHPLMNDPFLLALPRDHPLADLAEVPVAALAGEQLIIGNPTTCPDCEVMLMACQDHGFVPERRYAVDDYGAVLGLVAAGLAAAMIPQLALTGRRADVVIRPLDAHLVRRIVAMTAEGPGGSAADEAMVAALADAAAAYRVVDGRRDEVVAGA</sequence>